<reference evidence="2 3" key="1">
    <citation type="submission" date="2016-10" db="EMBL/GenBank/DDBJ databases">
        <authorList>
            <person name="de Groot N.N."/>
        </authorList>
    </citation>
    <scope>NUCLEOTIDE SEQUENCE [LARGE SCALE GENOMIC DNA]</scope>
    <source>
        <strain evidence="2 3">DSM 12271</strain>
    </source>
</reference>
<keyword evidence="3" id="KW-1185">Reference proteome</keyword>
<dbReference type="AlphaFoldDB" id="A0A1I1B1H7"/>
<organism evidence="2 3">
    <name type="scientific">Clostridium frigidicarnis</name>
    <dbReference type="NCBI Taxonomy" id="84698"/>
    <lineage>
        <taxon>Bacteria</taxon>
        <taxon>Bacillati</taxon>
        <taxon>Bacillota</taxon>
        <taxon>Clostridia</taxon>
        <taxon>Eubacteriales</taxon>
        <taxon>Clostridiaceae</taxon>
        <taxon>Clostridium</taxon>
    </lineage>
</organism>
<evidence type="ECO:0000313" key="3">
    <source>
        <dbReference type="Proteomes" id="UP000198619"/>
    </source>
</evidence>
<proteinExistence type="predicted"/>
<dbReference type="InterPro" id="IPR043768">
    <property type="entry name" value="DUF5714"/>
</dbReference>
<protein>
    <recommendedName>
        <fullName evidence="1">DUF5714 domain-containing protein</fullName>
    </recommendedName>
</protein>
<dbReference type="RefSeq" id="WP_090043016.1">
    <property type="nucleotide sequence ID" value="NZ_FOKI01000050.1"/>
</dbReference>
<sequence>MDFLNQRKKYKVNCMLCGEDLVYGESYEDVDCIYCNNKFNSNVTCKDGHYVCDSCHSLKGVELILTYCKSTDKTNPIEIAVDIMKSKNFYMHGPEHHFLVPAALITSYYNNIGETSELKEKGLLIAKKRSEDIKGGFCGFYGNCGAAVGTGIFMSIITSTTPLTKKTWGITNEITGRSLIKISELGGPRCCKRNLFTAIRQATEFVDKKLNVKLYDYEDFKIVCDFSKLNSECIGKECPYNLYK</sequence>
<evidence type="ECO:0000259" key="1">
    <source>
        <dbReference type="Pfam" id="PF18978"/>
    </source>
</evidence>
<name>A0A1I1B1H7_9CLOT</name>
<dbReference type="OrthoDB" id="9813299at2"/>
<gene>
    <name evidence="2" type="ORF">SAMN04488528_105017</name>
</gene>
<dbReference type="Proteomes" id="UP000198619">
    <property type="component" value="Unassembled WGS sequence"/>
</dbReference>
<accession>A0A1I1B1H7</accession>
<dbReference type="Pfam" id="PF18978">
    <property type="entry name" value="DUF5714"/>
    <property type="match status" value="1"/>
</dbReference>
<feature type="domain" description="DUF5714" evidence="1">
    <location>
        <begin position="64"/>
        <end position="240"/>
    </location>
</feature>
<dbReference type="EMBL" id="FOKI01000050">
    <property type="protein sequence ID" value="SFB42383.1"/>
    <property type="molecule type" value="Genomic_DNA"/>
</dbReference>
<evidence type="ECO:0000313" key="2">
    <source>
        <dbReference type="EMBL" id="SFB42383.1"/>
    </source>
</evidence>
<dbReference type="STRING" id="84698.SAMN04488528_105017"/>